<organism evidence="1 2">
    <name type="scientific">Pseudoduganella aquatica</name>
    <dbReference type="NCBI Taxonomy" id="2660641"/>
    <lineage>
        <taxon>Bacteria</taxon>
        <taxon>Pseudomonadati</taxon>
        <taxon>Pseudomonadota</taxon>
        <taxon>Betaproteobacteria</taxon>
        <taxon>Burkholderiales</taxon>
        <taxon>Oxalobacteraceae</taxon>
        <taxon>Telluria group</taxon>
        <taxon>Pseudoduganella</taxon>
    </lineage>
</organism>
<dbReference type="EMBL" id="WWCU01000006">
    <property type="protein sequence ID" value="MYN07184.1"/>
    <property type="molecule type" value="Genomic_DNA"/>
</dbReference>
<reference evidence="1 2" key="1">
    <citation type="submission" date="2019-12" db="EMBL/GenBank/DDBJ databases">
        <title>Novel species isolated from a subtropical stream in China.</title>
        <authorList>
            <person name="Lu H."/>
        </authorList>
    </citation>
    <scope>NUCLEOTIDE SEQUENCE [LARGE SCALE GENOMIC DNA]</scope>
    <source>
        <strain evidence="1 2">FT127W</strain>
    </source>
</reference>
<dbReference type="InterPro" id="IPR007922">
    <property type="entry name" value="DciA-like"/>
</dbReference>
<gene>
    <name evidence="1" type="ORF">GTP77_07510</name>
</gene>
<dbReference type="AlphaFoldDB" id="A0A7X4H9M8"/>
<sequence length="164" mass="18569">MFRAMRLFNSLNQGRSPKVATDFLKRNDKMAALLPAIERMAALQKDCAATLPSMFSHCEILAFEDGHLLLSTPSSAVAAKLKQQLPKLQDTLQQRGWQINNIRLRVQMMKAADIKPQMRTLSLPPAAVTAFEELSKSLEQSKQNGHLIEALQLLVQRRRDRPDY</sequence>
<comment type="caution">
    <text evidence="1">The sequence shown here is derived from an EMBL/GenBank/DDBJ whole genome shotgun (WGS) entry which is preliminary data.</text>
</comment>
<keyword evidence="2" id="KW-1185">Reference proteome</keyword>
<protein>
    <submittedName>
        <fullName evidence="1">DUF721 domain-containing protein</fullName>
    </submittedName>
</protein>
<evidence type="ECO:0000313" key="2">
    <source>
        <dbReference type="Proteomes" id="UP000450676"/>
    </source>
</evidence>
<evidence type="ECO:0000313" key="1">
    <source>
        <dbReference type="EMBL" id="MYN07184.1"/>
    </source>
</evidence>
<accession>A0A7X4H9M8</accession>
<dbReference type="Pfam" id="PF05258">
    <property type="entry name" value="DciA"/>
    <property type="match status" value="1"/>
</dbReference>
<dbReference type="Proteomes" id="UP000450676">
    <property type="component" value="Unassembled WGS sequence"/>
</dbReference>
<proteinExistence type="predicted"/>
<name>A0A7X4H9M8_9BURK</name>